<reference evidence="1" key="2">
    <citation type="journal article" date="2015" name="Data Brief">
        <title>Shoot transcriptome of the giant reed, Arundo donax.</title>
        <authorList>
            <person name="Barrero R.A."/>
            <person name="Guerrero F.D."/>
            <person name="Moolhuijzen P."/>
            <person name="Goolsby J.A."/>
            <person name="Tidwell J."/>
            <person name="Bellgard S.E."/>
            <person name="Bellgard M.I."/>
        </authorList>
    </citation>
    <scope>NUCLEOTIDE SEQUENCE</scope>
    <source>
        <tissue evidence="1">Shoot tissue taken approximately 20 cm above the soil surface</tissue>
    </source>
</reference>
<dbReference type="EMBL" id="GBRH01249786">
    <property type="protein sequence ID" value="JAD48109.1"/>
    <property type="molecule type" value="Transcribed_RNA"/>
</dbReference>
<protein>
    <submittedName>
        <fullName evidence="1">Uncharacterized protein</fullName>
    </submittedName>
</protein>
<name>A0A0A9A8Z9_ARUDO</name>
<organism evidence="1">
    <name type="scientific">Arundo donax</name>
    <name type="common">Giant reed</name>
    <name type="synonym">Donax arundinaceus</name>
    <dbReference type="NCBI Taxonomy" id="35708"/>
    <lineage>
        <taxon>Eukaryota</taxon>
        <taxon>Viridiplantae</taxon>
        <taxon>Streptophyta</taxon>
        <taxon>Embryophyta</taxon>
        <taxon>Tracheophyta</taxon>
        <taxon>Spermatophyta</taxon>
        <taxon>Magnoliopsida</taxon>
        <taxon>Liliopsida</taxon>
        <taxon>Poales</taxon>
        <taxon>Poaceae</taxon>
        <taxon>PACMAD clade</taxon>
        <taxon>Arundinoideae</taxon>
        <taxon>Arundineae</taxon>
        <taxon>Arundo</taxon>
    </lineage>
</organism>
<reference evidence="1" key="1">
    <citation type="submission" date="2014-09" db="EMBL/GenBank/DDBJ databases">
        <authorList>
            <person name="Magalhaes I.L.F."/>
            <person name="Oliveira U."/>
            <person name="Santos F.R."/>
            <person name="Vidigal T.H.D.A."/>
            <person name="Brescovit A.D."/>
            <person name="Santos A.J."/>
        </authorList>
    </citation>
    <scope>NUCLEOTIDE SEQUENCE</scope>
    <source>
        <tissue evidence="1">Shoot tissue taken approximately 20 cm above the soil surface</tissue>
    </source>
</reference>
<proteinExistence type="predicted"/>
<evidence type="ECO:0000313" key="1">
    <source>
        <dbReference type="EMBL" id="JAD48109.1"/>
    </source>
</evidence>
<sequence length="29" mass="3318">MQAMGVELDDARWPTVLQQCHISCACRRV</sequence>
<dbReference type="AlphaFoldDB" id="A0A0A9A8Z9"/>
<accession>A0A0A9A8Z9</accession>